<accession>A0ABY4L1S9</accession>
<reference evidence="3 4" key="1">
    <citation type="submission" date="2020-04" db="EMBL/GenBank/DDBJ databases">
        <title>Thermobifida alba genome sequencing and assembly.</title>
        <authorList>
            <person name="Luzics S."/>
            <person name="Horvath B."/>
            <person name="Nagy I."/>
            <person name="Toth A."/>
            <person name="Nagy I."/>
            <person name="Kukolya J."/>
        </authorList>
    </citation>
    <scope>NUCLEOTIDE SEQUENCE [LARGE SCALE GENOMIC DNA]</scope>
    <source>
        <strain evidence="3 4">DSM 43795</strain>
    </source>
</reference>
<evidence type="ECO:0000313" key="4">
    <source>
        <dbReference type="Proteomes" id="UP000832041"/>
    </source>
</evidence>
<dbReference type="InterPro" id="IPR012349">
    <property type="entry name" value="Split_barrel_FMN-bd"/>
</dbReference>
<dbReference type="Proteomes" id="UP000832041">
    <property type="component" value="Chromosome"/>
</dbReference>
<protein>
    <submittedName>
        <fullName evidence="3">Pyridoxamine 5'-phosphate oxidase family protein</fullName>
    </submittedName>
</protein>
<dbReference type="RefSeq" id="WP_248593175.1">
    <property type="nucleotide sequence ID" value="NZ_BAABEB010000027.1"/>
</dbReference>
<name>A0ABY4L1S9_THEAE</name>
<keyword evidence="1" id="KW-0560">Oxidoreductase</keyword>
<dbReference type="Pfam" id="PF01243">
    <property type="entry name" value="PNPOx_N"/>
    <property type="match status" value="1"/>
</dbReference>
<feature type="domain" description="Pyridoxamine 5'-phosphate oxidase N-terminal" evidence="2">
    <location>
        <begin position="25"/>
        <end position="153"/>
    </location>
</feature>
<dbReference type="PANTHER" id="PTHR35176">
    <property type="entry name" value="HEME OXYGENASE HI_0854-RELATED"/>
    <property type="match status" value="1"/>
</dbReference>
<evidence type="ECO:0000259" key="2">
    <source>
        <dbReference type="Pfam" id="PF01243"/>
    </source>
</evidence>
<keyword evidence="4" id="KW-1185">Reference proteome</keyword>
<evidence type="ECO:0000313" key="3">
    <source>
        <dbReference type="EMBL" id="UPT20886.1"/>
    </source>
</evidence>
<evidence type="ECO:0000256" key="1">
    <source>
        <dbReference type="ARBA" id="ARBA00023002"/>
    </source>
</evidence>
<dbReference type="InterPro" id="IPR011576">
    <property type="entry name" value="Pyridox_Oxase_N"/>
</dbReference>
<dbReference type="SUPFAM" id="SSF50475">
    <property type="entry name" value="FMN-binding split barrel"/>
    <property type="match status" value="1"/>
</dbReference>
<dbReference type="Gene3D" id="2.30.110.10">
    <property type="entry name" value="Electron Transport, Fmn-binding Protein, Chain A"/>
    <property type="match status" value="1"/>
</dbReference>
<gene>
    <name evidence="3" type="ORF">FOF52_07850</name>
</gene>
<proteinExistence type="predicted"/>
<dbReference type="InterPro" id="IPR052019">
    <property type="entry name" value="F420H2_bilvrd_red/Heme_oxyg"/>
</dbReference>
<organism evidence="3 4">
    <name type="scientific">Thermobifida alba</name>
    <name type="common">Thermomonospora alba</name>
    <dbReference type="NCBI Taxonomy" id="53522"/>
    <lineage>
        <taxon>Bacteria</taxon>
        <taxon>Bacillati</taxon>
        <taxon>Actinomycetota</taxon>
        <taxon>Actinomycetes</taxon>
        <taxon>Streptosporangiales</taxon>
        <taxon>Nocardiopsidaceae</taxon>
        <taxon>Thermobifida</taxon>
    </lineage>
</organism>
<sequence>MERGRPVGELDPRYSSEGAAALDWERARSLLVAAEVFWLSTVRPDGRPHVAPLLAVWLDDALYFCTGPSERKAANLAANPHCVLTTGCNSLGRGLDLVVEGEAVRLADDAALRFVAASFETKYGAPWRFDVADGFFRSGGGTAVVYRLAPATVFGFSRGEEYGQTRWRFR</sequence>
<dbReference type="EMBL" id="CP051627">
    <property type="protein sequence ID" value="UPT20886.1"/>
    <property type="molecule type" value="Genomic_DNA"/>
</dbReference>
<dbReference type="PANTHER" id="PTHR35176:SF4">
    <property type="entry name" value="PYRIDOXAMINE 5'-PHOSPHATE OXIDASE-RELATED FMN-BINDING"/>
    <property type="match status" value="1"/>
</dbReference>